<organism evidence="5 6">
    <name type="scientific">Albula goreensis</name>
    <dbReference type="NCBI Taxonomy" id="1534307"/>
    <lineage>
        <taxon>Eukaryota</taxon>
        <taxon>Metazoa</taxon>
        <taxon>Chordata</taxon>
        <taxon>Craniata</taxon>
        <taxon>Vertebrata</taxon>
        <taxon>Euteleostomi</taxon>
        <taxon>Actinopterygii</taxon>
        <taxon>Neopterygii</taxon>
        <taxon>Teleostei</taxon>
        <taxon>Albuliformes</taxon>
        <taxon>Albulidae</taxon>
        <taxon>Albula</taxon>
    </lineage>
</organism>
<dbReference type="InterPro" id="IPR001478">
    <property type="entry name" value="PDZ"/>
</dbReference>
<evidence type="ECO:0000256" key="1">
    <source>
        <dbReference type="ARBA" id="ARBA00004496"/>
    </source>
</evidence>
<reference evidence="5" key="1">
    <citation type="submission" date="2021-01" db="EMBL/GenBank/DDBJ databases">
        <authorList>
            <person name="Zahm M."/>
            <person name="Roques C."/>
            <person name="Cabau C."/>
            <person name="Klopp C."/>
            <person name="Donnadieu C."/>
            <person name="Jouanno E."/>
            <person name="Lampietro C."/>
            <person name="Louis A."/>
            <person name="Herpin A."/>
            <person name="Echchiki A."/>
            <person name="Berthelot C."/>
            <person name="Parey E."/>
            <person name="Roest-Crollius H."/>
            <person name="Braasch I."/>
            <person name="Postlethwait J."/>
            <person name="Bobe J."/>
            <person name="Montfort J."/>
            <person name="Bouchez O."/>
            <person name="Begum T."/>
            <person name="Mejri S."/>
            <person name="Adams A."/>
            <person name="Chen W.-J."/>
            <person name="Guiguen Y."/>
        </authorList>
    </citation>
    <scope>NUCLEOTIDE SEQUENCE</scope>
    <source>
        <tissue evidence="5">Blood</tissue>
    </source>
</reference>
<feature type="domain" description="PDZ" evidence="4">
    <location>
        <begin position="77"/>
        <end position="160"/>
    </location>
</feature>
<dbReference type="Proteomes" id="UP000829720">
    <property type="component" value="Unassembled WGS sequence"/>
</dbReference>
<evidence type="ECO:0000256" key="2">
    <source>
        <dbReference type="ARBA" id="ARBA00022490"/>
    </source>
</evidence>
<evidence type="ECO:0000313" key="5">
    <source>
        <dbReference type="EMBL" id="KAI1898258.1"/>
    </source>
</evidence>
<dbReference type="SMART" id="SM00228">
    <property type="entry name" value="PDZ"/>
    <property type="match status" value="1"/>
</dbReference>
<evidence type="ECO:0000313" key="6">
    <source>
        <dbReference type="Proteomes" id="UP000829720"/>
    </source>
</evidence>
<keyword evidence="2" id="KW-0963">Cytoplasm</keyword>
<comment type="caution">
    <text evidence="5">The sequence shown here is derived from an EMBL/GenBank/DDBJ whole genome shotgun (WGS) entry which is preliminary data.</text>
</comment>
<proteinExistence type="predicted"/>
<dbReference type="InterPro" id="IPR036034">
    <property type="entry name" value="PDZ_sf"/>
</dbReference>
<feature type="compositionally biased region" description="Polar residues" evidence="3">
    <location>
        <begin position="8"/>
        <end position="18"/>
    </location>
</feature>
<comment type="subcellular location">
    <subcellularLocation>
        <location evidence="1">Cytoplasm</location>
    </subcellularLocation>
</comment>
<dbReference type="PANTHER" id="PTHR15963">
    <property type="entry name" value="GENERAL RECEPTOR FOR PHOSPHOINOSITIDES 1-ASSOCIATED SCAFFOLD PROTEIN-RELATED"/>
    <property type="match status" value="1"/>
</dbReference>
<dbReference type="GO" id="GO:0005737">
    <property type="term" value="C:cytoplasm"/>
    <property type="evidence" value="ECO:0007669"/>
    <property type="project" value="UniProtKB-SubCell"/>
</dbReference>
<evidence type="ECO:0000259" key="4">
    <source>
        <dbReference type="PROSITE" id="PS50106"/>
    </source>
</evidence>
<feature type="compositionally biased region" description="Low complexity" evidence="3">
    <location>
        <begin position="231"/>
        <end position="240"/>
    </location>
</feature>
<feature type="region of interest" description="Disordered" evidence="3">
    <location>
        <begin position="1"/>
        <end position="35"/>
    </location>
</feature>
<dbReference type="PANTHER" id="PTHR15963:SF1">
    <property type="entry name" value="CYTOHESIN-INTERACTING PROTEIN"/>
    <property type="match status" value="1"/>
</dbReference>
<dbReference type="EMBL" id="JAERUA010000006">
    <property type="protein sequence ID" value="KAI1898258.1"/>
    <property type="molecule type" value="Genomic_DNA"/>
</dbReference>
<protein>
    <recommendedName>
        <fullName evidence="4">PDZ domain-containing protein</fullName>
    </recommendedName>
</protein>
<dbReference type="CDD" id="cd06713">
    <property type="entry name" value="PDZ_tamalin_CYTIP-like"/>
    <property type="match status" value="1"/>
</dbReference>
<dbReference type="OrthoDB" id="10041077at2759"/>
<dbReference type="Pfam" id="PF17820">
    <property type="entry name" value="PDZ_6"/>
    <property type="match status" value="1"/>
</dbReference>
<dbReference type="InterPro" id="IPR041489">
    <property type="entry name" value="PDZ_6"/>
</dbReference>
<feature type="region of interest" description="Disordered" evidence="3">
    <location>
        <begin position="220"/>
        <end position="240"/>
    </location>
</feature>
<dbReference type="SUPFAM" id="SSF50156">
    <property type="entry name" value="PDZ domain-like"/>
    <property type="match status" value="1"/>
</dbReference>
<dbReference type="AlphaFoldDB" id="A0A8T3DU52"/>
<dbReference type="Gene3D" id="2.30.42.10">
    <property type="match status" value="1"/>
</dbReference>
<name>A0A8T3DU52_9TELE</name>
<keyword evidence="6" id="KW-1185">Reference proteome</keyword>
<dbReference type="PROSITE" id="PS50106">
    <property type="entry name" value="PDZ"/>
    <property type="match status" value="1"/>
</dbReference>
<dbReference type="InterPro" id="IPR052122">
    <property type="entry name" value="Intracell_Traff_Signaling_Reg"/>
</dbReference>
<gene>
    <name evidence="5" type="ORF">AGOR_G00070480</name>
</gene>
<accession>A0A8T3DU52</accession>
<evidence type="ECO:0000256" key="3">
    <source>
        <dbReference type="SAM" id="MobiDB-lite"/>
    </source>
</evidence>
<sequence>MSLKGFFRQNSHGTSSRESSLRNKGSPWQRCSFNKEGNSKHLQNVDTSFGALPRGRKQATNSWSNSLLDYTDQQRIVVILEKQDNEVFGFEIQTYGLLQKDNNTLEMCTFVSKVQEHSPAENAGLTTGDVIVTVNGICTEGSSHQHIVDLIQKSNNLLMMETMSGIMIKRIELEKKLTALKQSLREKLVELRALTLQEQRLIRGNLNDCPPLPNLDSPVPLGSPMGRGSDRLSSVSSCRSTMTMDSEDIARLSRVSEDMSPVSPFHASAAGEDCFFSDDFSSSGQTPCNSPGSASGSPSLYRTLPRRAWHGSVRKRFMKFIPGLNRSVEEDENQ</sequence>